<evidence type="ECO:0000313" key="2">
    <source>
        <dbReference type="Proteomes" id="UP000033115"/>
    </source>
</evidence>
<dbReference type="SUPFAM" id="SSF53649">
    <property type="entry name" value="Alkaline phosphatase-like"/>
    <property type="match status" value="1"/>
</dbReference>
<dbReference type="Gene3D" id="3.40.720.10">
    <property type="entry name" value="Alkaline Phosphatase, subunit A"/>
    <property type="match status" value="1"/>
</dbReference>
<dbReference type="Pfam" id="PF01663">
    <property type="entry name" value="Phosphodiest"/>
    <property type="match status" value="1"/>
</dbReference>
<dbReference type="PANTHER" id="PTHR10151">
    <property type="entry name" value="ECTONUCLEOTIDE PYROPHOSPHATASE/PHOSPHODIESTERASE"/>
    <property type="match status" value="1"/>
</dbReference>
<sequence>MKRISKHLIVISFDGLSTLDFEVMQSLPNFKKFIYEASYCKNVYSVYPTLTYPAHVTIVTGKYPKNHGIINNTLLQPGRRSPDWYWHRKYVRGGNSL</sequence>
<accession>A0A0E3JYL3</accession>
<dbReference type="HOGENOM" id="CLU_2341860_0_0_9"/>
<dbReference type="Proteomes" id="UP000033115">
    <property type="component" value="Chromosome"/>
</dbReference>
<dbReference type="EMBL" id="CP009933">
    <property type="protein sequence ID" value="AKA69005.1"/>
    <property type="molecule type" value="Genomic_DNA"/>
</dbReference>
<organism evidence="1 2">
    <name type="scientific">Clostridium scatologenes</name>
    <dbReference type="NCBI Taxonomy" id="1548"/>
    <lineage>
        <taxon>Bacteria</taxon>
        <taxon>Bacillati</taxon>
        <taxon>Bacillota</taxon>
        <taxon>Clostridia</taxon>
        <taxon>Eubacteriales</taxon>
        <taxon>Clostridiaceae</taxon>
        <taxon>Clostridium</taxon>
    </lineage>
</organism>
<reference evidence="1 2" key="1">
    <citation type="journal article" date="2015" name="J. Biotechnol.">
        <title>Complete genome sequence of a malodorant-producing acetogen, Clostridium scatologenes ATCC 25775(T).</title>
        <authorList>
            <person name="Zhu Z."/>
            <person name="Guo T."/>
            <person name="Zheng H."/>
            <person name="Song T."/>
            <person name="Ouyang P."/>
            <person name="Xie J."/>
        </authorList>
    </citation>
    <scope>NUCLEOTIDE SEQUENCE [LARGE SCALE GENOMIC DNA]</scope>
    <source>
        <strain evidence="1 2">ATCC 25775</strain>
    </source>
</reference>
<proteinExistence type="predicted"/>
<protein>
    <submittedName>
        <fullName evidence="1">Type I phosphodiesterase/nucleotide pyrophosphatase</fullName>
    </submittedName>
</protein>
<dbReference type="GO" id="GO:0016787">
    <property type="term" value="F:hydrolase activity"/>
    <property type="evidence" value="ECO:0007669"/>
    <property type="project" value="UniProtKB-ARBA"/>
</dbReference>
<dbReference type="PANTHER" id="PTHR10151:SF120">
    <property type="entry name" value="BIS(5'-ADENOSYL)-TRIPHOSPHATASE"/>
    <property type="match status" value="1"/>
</dbReference>
<dbReference type="STRING" id="1548.CSCA_1880"/>
<evidence type="ECO:0000313" key="1">
    <source>
        <dbReference type="EMBL" id="AKA69005.1"/>
    </source>
</evidence>
<keyword evidence="2" id="KW-1185">Reference proteome</keyword>
<dbReference type="KEGG" id="csq:CSCA_1880"/>
<dbReference type="InterPro" id="IPR017850">
    <property type="entry name" value="Alkaline_phosphatase_core_sf"/>
</dbReference>
<name>A0A0E3JYL3_CLOSL</name>
<dbReference type="InterPro" id="IPR002591">
    <property type="entry name" value="Phosphodiest/P_Trfase"/>
</dbReference>
<dbReference type="AlphaFoldDB" id="A0A0E3JYL3"/>
<gene>
    <name evidence="1" type="ORF">CSCA_1880</name>
</gene>